<organism evidence="1 2">
    <name type="scientific">Amniculicola lignicola CBS 123094</name>
    <dbReference type="NCBI Taxonomy" id="1392246"/>
    <lineage>
        <taxon>Eukaryota</taxon>
        <taxon>Fungi</taxon>
        <taxon>Dikarya</taxon>
        <taxon>Ascomycota</taxon>
        <taxon>Pezizomycotina</taxon>
        <taxon>Dothideomycetes</taxon>
        <taxon>Pleosporomycetidae</taxon>
        <taxon>Pleosporales</taxon>
        <taxon>Amniculicolaceae</taxon>
        <taxon>Amniculicola</taxon>
    </lineage>
</organism>
<protein>
    <submittedName>
        <fullName evidence="1">Uncharacterized protein</fullName>
    </submittedName>
</protein>
<sequence length="109" mass="12250">MRTNLRVHNAIRVLPATQVYRIVVAEVSPARLEASSRQRPTGAVSLSPACTPRLTDTRALEYTEMDGLRRSRFGYLCDASLLMRSLQPPDHDTGTQLLIWRRCSVQLVA</sequence>
<dbReference type="EMBL" id="ML977566">
    <property type="protein sequence ID" value="KAF2004614.1"/>
    <property type="molecule type" value="Genomic_DNA"/>
</dbReference>
<evidence type="ECO:0000313" key="2">
    <source>
        <dbReference type="Proteomes" id="UP000799779"/>
    </source>
</evidence>
<name>A0A6A5WUI7_9PLEO</name>
<accession>A0A6A5WUI7</accession>
<gene>
    <name evidence="1" type="ORF">P154DRAFT_519115</name>
</gene>
<proteinExistence type="predicted"/>
<dbReference type="AlphaFoldDB" id="A0A6A5WUI7"/>
<evidence type="ECO:0000313" key="1">
    <source>
        <dbReference type="EMBL" id="KAF2004614.1"/>
    </source>
</evidence>
<keyword evidence="2" id="KW-1185">Reference proteome</keyword>
<dbReference type="Proteomes" id="UP000799779">
    <property type="component" value="Unassembled WGS sequence"/>
</dbReference>
<reference evidence="1" key="1">
    <citation type="journal article" date="2020" name="Stud. Mycol.">
        <title>101 Dothideomycetes genomes: a test case for predicting lifestyles and emergence of pathogens.</title>
        <authorList>
            <person name="Haridas S."/>
            <person name="Albert R."/>
            <person name="Binder M."/>
            <person name="Bloem J."/>
            <person name="Labutti K."/>
            <person name="Salamov A."/>
            <person name="Andreopoulos B."/>
            <person name="Baker S."/>
            <person name="Barry K."/>
            <person name="Bills G."/>
            <person name="Bluhm B."/>
            <person name="Cannon C."/>
            <person name="Castanera R."/>
            <person name="Culley D."/>
            <person name="Daum C."/>
            <person name="Ezra D."/>
            <person name="Gonzalez J."/>
            <person name="Henrissat B."/>
            <person name="Kuo A."/>
            <person name="Liang C."/>
            <person name="Lipzen A."/>
            <person name="Lutzoni F."/>
            <person name="Magnuson J."/>
            <person name="Mondo S."/>
            <person name="Nolan M."/>
            <person name="Ohm R."/>
            <person name="Pangilinan J."/>
            <person name="Park H.-J."/>
            <person name="Ramirez L."/>
            <person name="Alfaro M."/>
            <person name="Sun H."/>
            <person name="Tritt A."/>
            <person name="Yoshinaga Y."/>
            <person name="Zwiers L.-H."/>
            <person name="Turgeon B."/>
            <person name="Goodwin S."/>
            <person name="Spatafora J."/>
            <person name="Crous P."/>
            <person name="Grigoriev I."/>
        </authorList>
    </citation>
    <scope>NUCLEOTIDE SEQUENCE</scope>
    <source>
        <strain evidence="1">CBS 123094</strain>
    </source>
</reference>